<protein>
    <recommendedName>
        <fullName evidence="3">Acetoacetate decarboxylase</fullName>
    </recommendedName>
</protein>
<dbReference type="OrthoDB" id="323772at2"/>
<name>A0A3E0HB35_9GAMM</name>
<evidence type="ECO:0000313" key="1">
    <source>
        <dbReference type="EMBL" id="REH40442.1"/>
    </source>
</evidence>
<accession>A0A3E0HB35</accession>
<dbReference type="PANTHER" id="PTHR40518:SF1">
    <property type="entry name" value="ACETOACETATE DECARBOXYLASE"/>
    <property type="match status" value="1"/>
</dbReference>
<dbReference type="InterPro" id="IPR023375">
    <property type="entry name" value="ADC_dom_sf"/>
</dbReference>
<dbReference type="SUPFAM" id="SSF160104">
    <property type="entry name" value="Acetoacetate decarboxylase-like"/>
    <property type="match status" value="1"/>
</dbReference>
<dbReference type="RefSeq" id="WP_116207477.1">
    <property type="nucleotide sequence ID" value="NZ_QUNR01000001.1"/>
</dbReference>
<comment type="caution">
    <text evidence="1">The sequence shown here is derived from an EMBL/GenBank/DDBJ whole genome shotgun (WGS) entry which is preliminary data.</text>
</comment>
<evidence type="ECO:0000313" key="2">
    <source>
        <dbReference type="Proteomes" id="UP000256774"/>
    </source>
</evidence>
<reference evidence="1 2" key="1">
    <citation type="submission" date="2018-08" db="EMBL/GenBank/DDBJ databases">
        <title>Genomic Encyclopedia of Type Strains, Phase IV (KMG-IV): sequencing the most valuable type-strain genomes for metagenomic binning, comparative biology and taxonomic classification.</title>
        <authorList>
            <person name="Goeker M."/>
        </authorList>
    </citation>
    <scope>NUCLEOTIDE SEQUENCE [LARGE SCALE GENOMIC DNA]</scope>
    <source>
        <strain evidence="1 2">DSM 26022</strain>
    </source>
</reference>
<dbReference type="PANTHER" id="PTHR40518">
    <property type="entry name" value="ACETOACETATE DECARBOXYLASE"/>
    <property type="match status" value="1"/>
</dbReference>
<dbReference type="Proteomes" id="UP000256774">
    <property type="component" value="Unassembled WGS sequence"/>
</dbReference>
<dbReference type="EMBL" id="QUNR01000001">
    <property type="protein sequence ID" value="REH40442.1"/>
    <property type="molecule type" value="Genomic_DNA"/>
</dbReference>
<keyword evidence="2" id="KW-1185">Reference proteome</keyword>
<dbReference type="AlphaFoldDB" id="A0A3E0HB35"/>
<gene>
    <name evidence="1" type="ORF">DFR26_0643</name>
</gene>
<sequence length="227" mass="25260">MNDRDYPEDLAPAPWTLTGQGYVIALRMPESVLANCPFTPTALQRSRRSAMSFAMLVNYDQSPAGPYGELLFIPGSFRFSDARRASISRIYVSTNASVVNGRRNWGIPKDRCDFALDFNDSGVDHARLIADNGDLIAEMLLSQSGPTLPLPTSLVPKALRTLAQQWEGREYTLTPETRGHGKWAKVIDWQFNADYFPDLAQGRVVAAMKITDFTMVFPEPRVRSAVG</sequence>
<organism evidence="1 2">
    <name type="scientific">Paraperlucidibaca baekdonensis</name>
    <dbReference type="NCBI Taxonomy" id="748120"/>
    <lineage>
        <taxon>Bacteria</taxon>
        <taxon>Pseudomonadati</taxon>
        <taxon>Pseudomonadota</taxon>
        <taxon>Gammaproteobacteria</taxon>
        <taxon>Moraxellales</taxon>
        <taxon>Moraxellaceae</taxon>
        <taxon>Paraperlucidibaca</taxon>
    </lineage>
</organism>
<evidence type="ECO:0008006" key="3">
    <source>
        <dbReference type="Google" id="ProtNLM"/>
    </source>
</evidence>
<proteinExistence type="predicted"/>
<dbReference type="Gene3D" id="2.40.400.10">
    <property type="entry name" value="Acetoacetate decarboxylase-like"/>
    <property type="match status" value="1"/>
</dbReference>